<feature type="domain" description="HTH cro/C1-type" evidence="1">
    <location>
        <begin position="21"/>
        <end position="75"/>
    </location>
</feature>
<proteinExistence type="predicted"/>
<dbReference type="PANTHER" id="PTHR40730:SF3">
    <property type="entry name" value="HTH CRO_C1-TYPE DOMAIN-CONTAINING PROTEIN"/>
    <property type="match status" value="1"/>
</dbReference>
<dbReference type="CDD" id="cd00093">
    <property type="entry name" value="HTH_XRE"/>
    <property type="match status" value="1"/>
</dbReference>
<dbReference type="InterPro" id="IPR010982">
    <property type="entry name" value="Lambda_DNA-bd_dom_sf"/>
</dbReference>
<dbReference type="SUPFAM" id="SSF47413">
    <property type="entry name" value="lambda repressor-like DNA-binding domains"/>
    <property type="match status" value="1"/>
</dbReference>
<dbReference type="RefSeq" id="WP_338095897.1">
    <property type="nucleotide sequence ID" value="NZ_JAWDKB010000003.1"/>
</dbReference>
<dbReference type="GO" id="GO:0003677">
    <property type="term" value="F:DNA binding"/>
    <property type="evidence" value="ECO:0007669"/>
    <property type="project" value="InterPro"/>
</dbReference>
<dbReference type="InterPro" id="IPR001387">
    <property type="entry name" value="Cro/C1-type_HTH"/>
</dbReference>
<accession>A0AAE4MFN8</accession>
<dbReference type="EMBL" id="JAWDKB010000003">
    <property type="protein sequence ID" value="MDV0443369.1"/>
    <property type="molecule type" value="Genomic_DNA"/>
</dbReference>
<dbReference type="PROSITE" id="PS50943">
    <property type="entry name" value="HTH_CROC1"/>
    <property type="match status" value="1"/>
</dbReference>
<reference evidence="2 3" key="1">
    <citation type="submission" date="2023-06" db="EMBL/GenBank/DDBJ databases">
        <title>Genome sequence of Methancorpusculaceae sp. Cs1.</title>
        <authorList>
            <person name="Protasov E."/>
            <person name="Platt K."/>
            <person name="Poehlein A."/>
            <person name="Daniel R."/>
            <person name="Brune A."/>
        </authorList>
    </citation>
    <scope>NUCLEOTIDE SEQUENCE [LARGE SCALE GENOMIC DNA]</scope>
    <source>
        <strain evidence="2 3">Cs1</strain>
    </source>
</reference>
<evidence type="ECO:0000313" key="3">
    <source>
        <dbReference type="Proteomes" id="UP001283212"/>
    </source>
</evidence>
<dbReference type="PANTHER" id="PTHR40730">
    <property type="entry name" value="TRANSCRIPTIONAL REGULATOR PROTEIN-LIKE PROTEIN"/>
    <property type="match status" value="1"/>
</dbReference>
<protein>
    <recommendedName>
        <fullName evidence="1">HTH cro/C1-type domain-containing protein</fullName>
    </recommendedName>
</protein>
<dbReference type="AlphaFoldDB" id="A0AAE4MFN8"/>
<evidence type="ECO:0000313" key="2">
    <source>
        <dbReference type="EMBL" id="MDV0443369.1"/>
    </source>
</evidence>
<organism evidence="2 3">
    <name type="scientific">Methanorbis rubei</name>
    <dbReference type="NCBI Taxonomy" id="3028300"/>
    <lineage>
        <taxon>Archaea</taxon>
        <taxon>Methanobacteriati</taxon>
        <taxon>Methanobacteriota</taxon>
        <taxon>Stenosarchaea group</taxon>
        <taxon>Methanomicrobia</taxon>
        <taxon>Methanomicrobiales</taxon>
        <taxon>Methanocorpusculaceae</taxon>
        <taxon>Methanorbis</taxon>
    </lineage>
</organism>
<dbReference type="Gene3D" id="1.10.260.40">
    <property type="entry name" value="lambda repressor-like DNA-binding domains"/>
    <property type="match status" value="1"/>
</dbReference>
<comment type="caution">
    <text evidence="2">The sequence shown here is derived from an EMBL/GenBank/DDBJ whole genome shotgun (WGS) entry which is preliminary data.</text>
</comment>
<gene>
    <name evidence="2" type="ORF">McpCs1_07420</name>
</gene>
<name>A0AAE4MFN8_9EURY</name>
<evidence type="ECO:0000259" key="1">
    <source>
        <dbReference type="PROSITE" id="PS50943"/>
    </source>
</evidence>
<keyword evidence="3" id="KW-1185">Reference proteome</keyword>
<dbReference type="Proteomes" id="UP001283212">
    <property type="component" value="Unassembled WGS sequence"/>
</dbReference>
<sequence length="107" mass="11622">MVKVPCQEIVWDIIPAMQAALAAELVSRGVSQINVAKALSVAPSAVSQYLSGKRGYRIVFDDEIKELIGKLAEDINNGTITENELGDKFCFICRHLRSDEGCGGPIE</sequence>